<dbReference type="Proteomes" id="UP000426027">
    <property type="component" value="Chromosome"/>
</dbReference>
<dbReference type="EMBL" id="CP046566">
    <property type="protein sequence ID" value="QGW27001.1"/>
    <property type="molecule type" value="Genomic_DNA"/>
</dbReference>
<keyword evidence="1" id="KW-0812">Transmembrane</keyword>
<name>A0A6I6GWG7_9BACT</name>
<feature type="transmembrane region" description="Helical" evidence="1">
    <location>
        <begin position="51"/>
        <end position="73"/>
    </location>
</feature>
<feature type="transmembrane region" description="Helical" evidence="1">
    <location>
        <begin position="7"/>
        <end position="31"/>
    </location>
</feature>
<keyword evidence="1" id="KW-1133">Transmembrane helix</keyword>
<keyword evidence="1" id="KW-0472">Membrane</keyword>
<feature type="transmembrane region" description="Helical" evidence="1">
    <location>
        <begin position="173"/>
        <end position="191"/>
    </location>
</feature>
<evidence type="ECO:0000256" key="1">
    <source>
        <dbReference type="SAM" id="Phobius"/>
    </source>
</evidence>
<evidence type="ECO:0000313" key="2">
    <source>
        <dbReference type="EMBL" id="QGW27001.1"/>
    </source>
</evidence>
<dbReference type="RefSeq" id="WP_157476311.1">
    <property type="nucleotide sequence ID" value="NZ_CP046566.1"/>
</dbReference>
<dbReference type="KEGG" id="fls:GLV81_01785"/>
<evidence type="ECO:0000313" key="3">
    <source>
        <dbReference type="Proteomes" id="UP000426027"/>
    </source>
</evidence>
<organism evidence="2 3">
    <name type="scientific">Phnomibacter ginsenosidimutans</name>
    <dbReference type="NCBI Taxonomy" id="2676868"/>
    <lineage>
        <taxon>Bacteria</taxon>
        <taxon>Pseudomonadati</taxon>
        <taxon>Bacteroidota</taxon>
        <taxon>Chitinophagia</taxon>
        <taxon>Chitinophagales</taxon>
        <taxon>Chitinophagaceae</taxon>
        <taxon>Phnomibacter</taxon>
    </lineage>
</organism>
<gene>
    <name evidence="2" type="ORF">GLV81_01785</name>
</gene>
<protein>
    <submittedName>
        <fullName evidence="2">Uncharacterized protein</fullName>
    </submittedName>
</protein>
<feature type="transmembrane region" description="Helical" evidence="1">
    <location>
        <begin position="133"/>
        <end position="152"/>
    </location>
</feature>
<accession>A0A6I6GWG7</accession>
<dbReference type="AlphaFoldDB" id="A0A6I6GWG7"/>
<keyword evidence="3" id="KW-1185">Reference proteome</keyword>
<proteinExistence type="predicted"/>
<reference evidence="2 3" key="1">
    <citation type="submission" date="2019-11" db="EMBL/GenBank/DDBJ databases">
        <authorList>
            <person name="Im W.T."/>
        </authorList>
    </citation>
    <scope>NUCLEOTIDE SEQUENCE [LARGE SCALE GENOMIC DNA]</scope>
    <source>
        <strain evidence="2 3">SB-02</strain>
    </source>
</reference>
<sequence>MPKSIAWILATMLVMLLLMMAYRLFVLALFAPEPAPASVGQLLWLGFKYDLRYVSLFTLPVLLASFSGSLHLFKSSAGKKFGIIVFTIFSSLLLLLYGIDVANLIAYNEHASGETFHELIRQQAADKKLMTDAPWVIIILLAGVGAWLLYLLHRLLHHAIGVKKSSDNKTMRLFWQGLTLLICVAALYGNIGTKPLQYNDAKQWKNEQAATAALNVFECMAHSIRY</sequence>
<feature type="transmembrane region" description="Helical" evidence="1">
    <location>
        <begin position="80"/>
        <end position="99"/>
    </location>
</feature>